<dbReference type="InterPro" id="IPR013783">
    <property type="entry name" value="Ig-like_fold"/>
</dbReference>
<name>A0A1H6IYX5_9ACTN</name>
<dbReference type="Pfam" id="PF12892">
    <property type="entry name" value="FctA"/>
    <property type="match status" value="6"/>
</dbReference>
<evidence type="ECO:0000256" key="1">
    <source>
        <dbReference type="SAM" id="SignalP"/>
    </source>
</evidence>
<organism evidence="3 4">
    <name type="scientific">Parafannyhessea umbonata</name>
    <dbReference type="NCBI Taxonomy" id="604330"/>
    <lineage>
        <taxon>Bacteria</taxon>
        <taxon>Bacillati</taxon>
        <taxon>Actinomycetota</taxon>
        <taxon>Coriobacteriia</taxon>
        <taxon>Coriobacteriales</taxon>
        <taxon>Atopobiaceae</taxon>
        <taxon>Parafannyhessea</taxon>
    </lineage>
</organism>
<keyword evidence="1" id="KW-0732">Signal</keyword>
<dbReference type="InterPro" id="IPR022464">
    <property type="entry name" value="Strep_pil_isopept_link"/>
</dbReference>
<feature type="domain" description="Streptococcal pilin isopeptide linkage" evidence="2">
    <location>
        <begin position="963"/>
        <end position="1075"/>
    </location>
</feature>
<protein>
    <submittedName>
        <fullName evidence="3">Pilin isopeptide linkage domain-containing protein</fullName>
    </submittedName>
</protein>
<gene>
    <name evidence="3" type="ORF">SAMN05216447_104118</name>
</gene>
<proteinExistence type="predicted"/>
<dbReference type="Proteomes" id="UP000199135">
    <property type="component" value="Unassembled WGS sequence"/>
</dbReference>
<feature type="domain" description="Streptococcal pilin isopeptide linkage" evidence="2">
    <location>
        <begin position="847"/>
        <end position="954"/>
    </location>
</feature>
<evidence type="ECO:0000313" key="3">
    <source>
        <dbReference type="EMBL" id="SEH51781.1"/>
    </source>
</evidence>
<dbReference type="Gene3D" id="2.60.40.3050">
    <property type="match status" value="6"/>
</dbReference>
<dbReference type="NCBIfam" id="TIGR03786">
    <property type="entry name" value="strep_pil_rpt"/>
    <property type="match status" value="5"/>
</dbReference>
<reference evidence="3 4" key="1">
    <citation type="submission" date="2016-10" db="EMBL/GenBank/DDBJ databases">
        <authorList>
            <person name="Varghese N."/>
            <person name="Submissions S."/>
        </authorList>
    </citation>
    <scope>NUCLEOTIDE SEQUENCE [LARGE SCALE GENOMIC DNA]</scope>
    <source>
        <strain evidence="3 4">WCP15</strain>
    </source>
</reference>
<accession>A0A1H6IYX5</accession>
<dbReference type="InterPro" id="IPR038174">
    <property type="entry name" value="Strep_pil_link_sf"/>
</dbReference>
<feature type="domain" description="Streptococcal pilin isopeptide linkage" evidence="2">
    <location>
        <begin position="722"/>
        <end position="839"/>
    </location>
</feature>
<feature type="domain" description="Streptococcal pilin isopeptide linkage" evidence="2">
    <location>
        <begin position="1097"/>
        <end position="1217"/>
    </location>
</feature>
<feature type="signal peptide" evidence="1">
    <location>
        <begin position="1"/>
        <end position="25"/>
    </location>
</feature>
<evidence type="ECO:0000313" key="4">
    <source>
        <dbReference type="Proteomes" id="UP000199135"/>
    </source>
</evidence>
<dbReference type="Gene3D" id="2.60.40.10">
    <property type="entry name" value="Immunoglobulins"/>
    <property type="match status" value="1"/>
</dbReference>
<evidence type="ECO:0000259" key="2">
    <source>
        <dbReference type="Pfam" id="PF12892"/>
    </source>
</evidence>
<feature type="chain" id="PRO_5045588871" evidence="1">
    <location>
        <begin position="26"/>
        <end position="1616"/>
    </location>
</feature>
<comment type="caution">
    <text evidence="3">The sequence shown here is derived from an EMBL/GenBank/DDBJ whole genome shotgun (WGS) entry which is preliminary data.</text>
</comment>
<sequence length="1616" mass="171918">MGRRALSAFLAFTMVVTQMPVTAGAVEEGREEAPVAVAAPAQTVDVALGLEGAYISYNGQTISAPATKVTLPAGADFRFRVSPDEGRELDEVSVSVNGGKQVLAPDADGVYTVRASQIQGGMGIGVSTHEAERVQDGVEAMSLATSANNLSAANGRQLDFSLQLTDSDGKPANDQIGERLAVYIEGPNNARVTAPLEYRGNGLYGANVDELRDQNGNKIGGGGGSIDPNVSYKVTLFTGSDLRAEHKYDQNEARYSTGDVLSNRYVLTLPQGDAKAGQEYKIEAKGFSAPGSDTYNSILKGGVYYGVIARDFTLTGGDAETNVAAITGRCSTQTGNDKTNPVEQTFILAHVDTEFKIKGDGAYVKTNPEDKGKVASVGASYLKIDDSESAEQLEAEVNALLDQGRSQSATLGAHQANAALAYNKNSQKYELDTRGRGAGAYYVTLDDDLYGKALSEASRLQIYKDDNQTIVFNVTGNVSRIQKYDVNGQGADSFLGDQAAKAGVPTSIVWNFMNATDLDICGSITGVVLAPKACVKVDGTSSGWLVADKVVIGSGEWHNVYDKEKVLHEGSSATLGANKLVDGSDSTASGFSFDLDYKDGDRWKTIQTKQNDGKDVTFDAIEYNQDNYSSSTDGQDYLYRIRESQGATDADGNSYKPDATVYYAKVRVARVVSTQNGTTAYQYVASDPEYYYDEACTQPVEGKPCFNNAKTTMARATATLGVSKDYNKWEKGTAFGFRLSPLTQGAPMPDSDAITATSDNKAPSFGEIEFDAPGRYEYQIAEQLPQGVDAQHATKDGVVYDASAHKAVVDVRKEGDSLVASVSYDDGRAEVPVFRNSYEAKGSLTLEGTKTLTGKTLEAGAYHFTVREGQDVVATGTNDASGKIIFAPIEYTCKDVGSHSYTVSEDGAGQTGDGVTYSSATYTVTANVADNGDGTLGVTASDSARALDFVNTYQTDPTGVTVEGTKVLEGRDLKAGEFAFGLYESSDATEPLATATNRADGTFSLSTPANQFTKAGSYHYVVRELAPRDDAARGGVTYDDSAQPVTINVADNGRGQLEATASYDNGGIAFTNSYEAQGSAAVEVRKAFRSAAGQALPLAEGQFSFTLSDADGNVVGQATNGSDGTVRFQPLAFDSSQMVEGGKRVYEKDFAYSVREDIPSGATDNGDGTRTLDGVTYDAHEAKVTVHVTDDGSGTLQTAVSYDGDAASGDPATFVNTRFDATASIRAEKHYFGPDGAASFSYELKATDAQGNSRSGAGVAYAGGQDVVDDGQQFSVTVHNQKFANGVAGIDLPQIGYRKPGDYYYVLRELQDQPDANDLSEYLIRVHVAPDQTTSVCQQLMGVDASLSSDRAIAFYNNANVRLSFRGVSLAGKAQRARKVSVVPEVRKELKGATMSAGQFRFALLDAQGNLVATATNDATGAVRFDASSQQDGSGQLIGGLTFTQPGEYDFRIVEQADGSDQTINYDGSTIAYHVSVTEDKGGRLVARGSYAKDGAPTDDPTFVNSVKTLAVRVQKRSKDAPYEPLADARYGLWMIDPNGNDVYMGNQVSGDDGYMTFDVPLTEGVAYYFKEESAPAGHLVDPYRSAYFTVSAEGGTYHLVYEDDPTFSQLVKGLK</sequence>
<feature type="domain" description="Streptococcal pilin isopeptide linkage" evidence="2">
    <location>
        <begin position="1385"/>
        <end position="1507"/>
    </location>
</feature>
<dbReference type="EMBL" id="FNWT01000004">
    <property type="protein sequence ID" value="SEH51781.1"/>
    <property type="molecule type" value="Genomic_DNA"/>
</dbReference>
<keyword evidence="4" id="KW-1185">Reference proteome</keyword>
<feature type="domain" description="Streptococcal pilin isopeptide linkage" evidence="2">
    <location>
        <begin position="577"/>
        <end position="670"/>
    </location>
</feature>